<dbReference type="Proteomes" id="UP000007797">
    <property type="component" value="Unassembled WGS sequence"/>
</dbReference>
<dbReference type="PANTHER" id="PTHR21415:SF1">
    <property type="entry name" value="U7 SNRNA-ASSOCIATED SM-LIKE PROTEIN LSM11"/>
    <property type="match status" value="1"/>
</dbReference>
<evidence type="ECO:0000313" key="4">
    <source>
        <dbReference type="Proteomes" id="UP000007797"/>
    </source>
</evidence>
<name>F4PHL6_CACFS</name>
<organism evidence="3 4">
    <name type="scientific">Cavenderia fasciculata</name>
    <name type="common">Slime mold</name>
    <name type="synonym">Dictyostelium fasciculatum</name>
    <dbReference type="NCBI Taxonomy" id="261658"/>
    <lineage>
        <taxon>Eukaryota</taxon>
        <taxon>Amoebozoa</taxon>
        <taxon>Evosea</taxon>
        <taxon>Eumycetozoa</taxon>
        <taxon>Dictyostelia</taxon>
        <taxon>Acytosteliales</taxon>
        <taxon>Cavenderiaceae</taxon>
        <taxon>Cavenderia</taxon>
    </lineage>
</organism>
<proteinExistence type="predicted"/>
<dbReference type="AlphaFoldDB" id="F4PHL6"/>
<feature type="domain" description="Sm" evidence="2">
    <location>
        <begin position="42"/>
        <end position="133"/>
    </location>
</feature>
<evidence type="ECO:0000313" key="3">
    <source>
        <dbReference type="EMBL" id="EGG25200.1"/>
    </source>
</evidence>
<feature type="compositionally biased region" description="Basic and acidic residues" evidence="1">
    <location>
        <begin position="35"/>
        <end position="50"/>
    </location>
</feature>
<dbReference type="GO" id="GO:0005683">
    <property type="term" value="C:U7 snRNP"/>
    <property type="evidence" value="ECO:0007669"/>
    <property type="project" value="TreeGrafter"/>
</dbReference>
<evidence type="ECO:0000259" key="2">
    <source>
        <dbReference type="SMART" id="SM00651"/>
    </source>
</evidence>
<feature type="compositionally biased region" description="Low complexity" evidence="1">
    <location>
        <begin position="1"/>
        <end position="28"/>
    </location>
</feature>
<dbReference type="Pfam" id="PF01423">
    <property type="entry name" value="LSM"/>
    <property type="match status" value="1"/>
</dbReference>
<dbReference type="KEGG" id="dfa:DFA_03448"/>
<gene>
    <name evidence="3" type="ORF">DFA_03448</name>
</gene>
<accession>F4PHL6</accession>
<dbReference type="InterPro" id="IPR010920">
    <property type="entry name" value="LSM_dom_sf"/>
</dbReference>
<dbReference type="SUPFAM" id="SSF50182">
    <property type="entry name" value="Sm-like ribonucleoproteins"/>
    <property type="match status" value="1"/>
</dbReference>
<dbReference type="PANTHER" id="PTHR21415">
    <property type="entry name" value="U7 SNRNA-ASSOCIATED SM-LIKE PROTEIN LSM11"/>
    <property type="match status" value="1"/>
</dbReference>
<dbReference type="GO" id="GO:0006398">
    <property type="term" value="P:mRNA 3'-end processing by stem-loop binding and cleavage"/>
    <property type="evidence" value="ECO:0007669"/>
    <property type="project" value="TreeGrafter"/>
</dbReference>
<dbReference type="InterPro" id="IPR001163">
    <property type="entry name" value="Sm_dom_euk/arc"/>
</dbReference>
<evidence type="ECO:0000256" key="1">
    <source>
        <dbReference type="SAM" id="MobiDB-lite"/>
    </source>
</evidence>
<dbReference type="RefSeq" id="XP_004363051.1">
    <property type="nucleotide sequence ID" value="XM_004362994.1"/>
</dbReference>
<reference evidence="4" key="1">
    <citation type="journal article" date="2011" name="Genome Res.">
        <title>Phylogeny-wide analysis of social amoeba genomes highlights ancient origins for complex intercellular communication.</title>
        <authorList>
            <person name="Heidel A.J."/>
            <person name="Lawal H.M."/>
            <person name="Felder M."/>
            <person name="Schilde C."/>
            <person name="Helps N.R."/>
            <person name="Tunggal B."/>
            <person name="Rivero F."/>
            <person name="John U."/>
            <person name="Schleicher M."/>
            <person name="Eichinger L."/>
            <person name="Platzer M."/>
            <person name="Noegel A.A."/>
            <person name="Schaap P."/>
            <person name="Gloeckner G."/>
        </authorList>
    </citation>
    <scope>NUCLEOTIDE SEQUENCE [LARGE SCALE GENOMIC DNA]</scope>
    <source>
        <strain evidence="4">SH3</strain>
    </source>
</reference>
<protein>
    <submittedName>
        <fullName evidence="3">Small nuclear ribonucleoparticle-associated protein</fullName>
    </submittedName>
</protein>
<dbReference type="Gene3D" id="2.30.30.100">
    <property type="match status" value="1"/>
</dbReference>
<feature type="region of interest" description="Disordered" evidence="1">
    <location>
        <begin position="1"/>
        <end position="59"/>
    </location>
</feature>
<dbReference type="GeneID" id="14877105"/>
<sequence>MVARKSAPSSAPSQPNQQQQQPSSSSSSLVDPNEEQLKKKEQDKKEEKDKHRVLKNMASRGAKTIRGHCTGYIIGFDKHFNVILKDVDEEYSIIDHYSSNNNNNNNNQRNKVRVKRHYGQLFIKGDSIVSIGTLTMTTTTATMTKQQQQIDPPPLTTISQ</sequence>
<dbReference type="InterPro" id="IPR039267">
    <property type="entry name" value="Lsm11"/>
</dbReference>
<dbReference type="EMBL" id="GL883006">
    <property type="protein sequence ID" value="EGG25200.1"/>
    <property type="molecule type" value="Genomic_DNA"/>
</dbReference>
<keyword evidence="4" id="KW-1185">Reference proteome</keyword>
<dbReference type="GO" id="GO:0071209">
    <property type="term" value="F:U7 snRNA binding"/>
    <property type="evidence" value="ECO:0007669"/>
    <property type="project" value="InterPro"/>
</dbReference>
<dbReference type="SMART" id="SM00651">
    <property type="entry name" value="Sm"/>
    <property type="match status" value="1"/>
</dbReference>
<dbReference type="OrthoDB" id="10002367at2759"/>